<dbReference type="Proteomes" id="UP000463051">
    <property type="component" value="Unassembled WGS sequence"/>
</dbReference>
<comment type="caution">
    <text evidence="3">The sequence shown here is derived from an EMBL/GenBank/DDBJ whole genome shotgun (WGS) entry which is preliminary data.</text>
</comment>
<dbReference type="RefSeq" id="WP_154118752.1">
    <property type="nucleotide sequence ID" value="NZ_WJXB01000003.1"/>
</dbReference>
<accession>A0A7X2H583</accession>
<keyword evidence="4" id="KW-1185">Reference proteome</keyword>
<organism evidence="3 4">
    <name type="scientific">Paenibacillus monticola</name>
    <dbReference type="NCBI Taxonomy" id="2666075"/>
    <lineage>
        <taxon>Bacteria</taxon>
        <taxon>Bacillati</taxon>
        <taxon>Bacillota</taxon>
        <taxon>Bacilli</taxon>
        <taxon>Bacillales</taxon>
        <taxon>Paenibacillaceae</taxon>
        <taxon>Paenibacillus</taxon>
    </lineage>
</organism>
<proteinExistence type="predicted"/>
<dbReference type="SUPFAM" id="SSF54001">
    <property type="entry name" value="Cysteine proteinases"/>
    <property type="match status" value="1"/>
</dbReference>
<feature type="transmembrane region" description="Helical" evidence="1">
    <location>
        <begin position="6"/>
        <end position="25"/>
    </location>
</feature>
<evidence type="ECO:0000313" key="3">
    <source>
        <dbReference type="EMBL" id="MRN53757.1"/>
    </source>
</evidence>
<dbReference type="InterPro" id="IPR038765">
    <property type="entry name" value="Papain-like_cys_pep_sf"/>
</dbReference>
<evidence type="ECO:0000313" key="4">
    <source>
        <dbReference type="Proteomes" id="UP000463051"/>
    </source>
</evidence>
<evidence type="ECO:0000256" key="1">
    <source>
        <dbReference type="SAM" id="Phobius"/>
    </source>
</evidence>
<dbReference type="InterPro" id="IPR039564">
    <property type="entry name" value="Peptidase_C39-like"/>
</dbReference>
<dbReference type="Pfam" id="PF13529">
    <property type="entry name" value="Peptidase_C39_2"/>
    <property type="match status" value="1"/>
</dbReference>
<reference evidence="3 4" key="1">
    <citation type="submission" date="2019-11" db="EMBL/GenBank/DDBJ databases">
        <title>Paenibacillus monticola sp. nov., a novel PGPR strain isolated from mountain sample in China.</title>
        <authorList>
            <person name="Zhao Q."/>
            <person name="Li H.-P."/>
            <person name="Zhang J.-L."/>
        </authorList>
    </citation>
    <scope>NUCLEOTIDE SEQUENCE [LARGE SCALE GENOMIC DNA]</scope>
    <source>
        <strain evidence="3 4">LC-T2</strain>
    </source>
</reference>
<evidence type="ECO:0000259" key="2">
    <source>
        <dbReference type="Pfam" id="PF13529"/>
    </source>
</evidence>
<dbReference type="EMBL" id="WJXB01000003">
    <property type="protein sequence ID" value="MRN53757.1"/>
    <property type="molecule type" value="Genomic_DNA"/>
</dbReference>
<sequence length="198" mass="22937">MFFNLISTLAIGICLAGIVLYYYFVLPSKDFISTIAIPNSYVIQSSNRMDIQHNYECAAFSSAYVLRHFGMKSDGNKLYKDYPRKLYDGTVTPKGILLFFKKHGYNAFFCSGNVDTLKKQVNLGIPVIAFIRVLPDQRNLHFVPVVGYDDEYFYLADSLEHTINCYETCYNRKVLIRDFETLCKTWVPFCKNTYIVIR</sequence>
<name>A0A7X2H583_9BACL</name>
<dbReference type="Gene3D" id="3.90.70.10">
    <property type="entry name" value="Cysteine proteinases"/>
    <property type="match status" value="1"/>
</dbReference>
<gene>
    <name evidence="3" type="ORF">GJB61_12210</name>
</gene>
<keyword evidence="1" id="KW-1133">Transmembrane helix</keyword>
<keyword evidence="1" id="KW-0472">Membrane</keyword>
<protein>
    <recommendedName>
        <fullName evidence="2">Peptidase C39-like domain-containing protein</fullName>
    </recommendedName>
</protein>
<dbReference type="AlphaFoldDB" id="A0A7X2H583"/>
<keyword evidence="1" id="KW-0812">Transmembrane</keyword>
<feature type="domain" description="Peptidase C39-like" evidence="2">
    <location>
        <begin position="48"/>
        <end position="158"/>
    </location>
</feature>